<keyword evidence="5" id="KW-1185">Reference proteome</keyword>
<dbReference type="Proteomes" id="UP000182125">
    <property type="component" value="Unassembled WGS sequence"/>
</dbReference>
<proteinExistence type="predicted"/>
<dbReference type="EMBL" id="CP015105">
    <property type="protein sequence ID" value="ASJ12186.1"/>
    <property type="molecule type" value="Genomic_DNA"/>
</dbReference>
<dbReference type="AlphaFoldDB" id="A0A1I0N308"/>
<dbReference type="RefSeq" id="WP_074631277.1">
    <property type="nucleotide sequence ID" value="NZ_CP015105.1"/>
</dbReference>
<evidence type="ECO:0000313" key="5">
    <source>
        <dbReference type="Proteomes" id="UP000250136"/>
    </source>
</evidence>
<accession>A0A1I0N308</accession>
<feature type="compositionally biased region" description="Basic and acidic residues" evidence="1">
    <location>
        <begin position="72"/>
        <end position="92"/>
    </location>
</feature>
<evidence type="ECO:0000313" key="3">
    <source>
        <dbReference type="EMBL" id="SEV95269.1"/>
    </source>
</evidence>
<organism evidence="3 4">
    <name type="scientific">Thermococcus thioreducens</name>
    <dbReference type="NCBI Taxonomy" id="277988"/>
    <lineage>
        <taxon>Archaea</taxon>
        <taxon>Methanobacteriati</taxon>
        <taxon>Methanobacteriota</taxon>
        <taxon>Thermococci</taxon>
        <taxon>Thermococcales</taxon>
        <taxon>Thermococcaceae</taxon>
        <taxon>Thermococcus</taxon>
    </lineage>
</organism>
<reference evidence="3 4" key="2">
    <citation type="submission" date="2016-10" db="EMBL/GenBank/DDBJ databases">
        <authorList>
            <person name="de Groot N.N."/>
        </authorList>
    </citation>
    <scope>NUCLEOTIDE SEQUENCE [LARGE SCALE GENOMIC DNA]</scope>
    <source>
        <strain evidence="3 4">OGL-20</strain>
    </source>
</reference>
<dbReference type="OrthoDB" id="376447at2157"/>
<evidence type="ECO:0000256" key="1">
    <source>
        <dbReference type="SAM" id="MobiDB-lite"/>
    </source>
</evidence>
<dbReference type="EMBL" id="FOIW01000001">
    <property type="protein sequence ID" value="SEV95269.1"/>
    <property type="molecule type" value="Genomic_DNA"/>
</dbReference>
<protein>
    <submittedName>
        <fullName evidence="3">Uncharacterized protein</fullName>
    </submittedName>
</protein>
<reference evidence="2 5" key="1">
    <citation type="submission" date="2016-04" db="EMBL/GenBank/DDBJ databases">
        <title>Complete genome sequence of Thermococcus thioreducens type strain OGL-20P.</title>
        <authorList>
            <person name="Oger P.M."/>
        </authorList>
    </citation>
    <scope>NUCLEOTIDE SEQUENCE [LARGE SCALE GENOMIC DNA]</scope>
    <source>
        <strain evidence="2 5">OGL-20P</strain>
    </source>
</reference>
<feature type="region of interest" description="Disordered" evidence="1">
    <location>
        <begin position="70"/>
        <end position="92"/>
    </location>
</feature>
<dbReference type="KEGG" id="ttd:A3L14_04485"/>
<evidence type="ECO:0000313" key="4">
    <source>
        <dbReference type="Proteomes" id="UP000182125"/>
    </source>
</evidence>
<evidence type="ECO:0000313" key="2">
    <source>
        <dbReference type="EMBL" id="ASJ12186.1"/>
    </source>
</evidence>
<gene>
    <name evidence="2" type="ORF">A3L14_04485</name>
    <name evidence="3" type="ORF">SAMN05216170_1071</name>
</gene>
<dbReference type="Proteomes" id="UP000250136">
    <property type="component" value="Chromosome"/>
</dbReference>
<name>A0A1I0N308_9EURY</name>
<dbReference type="GeneID" id="33333653"/>
<sequence>MAPIAEMGWGEFEYEVPKGWFGKEKKKLKYVEYKPVFPKSTGSEILAKAIKESLDLDLDGRISIDAALTHTRVRDGRSPDPRGEEPKTARAV</sequence>